<protein>
    <recommendedName>
        <fullName evidence="9">protein adenylyltransferase</fullName>
        <ecNumber evidence="9">2.7.7.108</ecNumber>
    </recommendedName>
</protein>
<keyword evidence="3" id="KW-0808">Transferase</keyword>
<comment type="cofactor">
    <cofactor evidence="1">
        <name>Mg(2+)</name>
        <dbReference type="ChEBI" id="CHEBI:18420"/>
    </cofactor>
</comment>
<name>A0AA97FDD7_9EURY</name>
<evidence type="ECO:0000256" key="10">
    <source>
        <dbReference type="ARBA" id="ARBA00038276"/>
    </source>
</evidence>
<evidence type="ECO:0000256" key="6">
    <source>
        <dbReference type="ARBA" id="ARBA00022741"/>
    </source>
</evidence>
<evidence type="ECO:0000313" key="14">
    <source>
        <dbReference type="EMBL" id="WOF17360.1"/>
    </source>
</evidence>
<dbReference type="PANTHER" id="PTHR33571:SF12">
    <property type="entry name" value="BSL3053 PROTEIN"/>
    <property type="match status" value="1"/>
</dbReference>
<dbReference type="InterPro" id="IPR052038">
    <property type="entry name" value="Type-VII_TA_antitoxin"/>
</dbReference>
<evidence type="ECO:0000256" key="9">
    <source>
        <dbReference type="ARBA" id="ARBA00034531"/>
    </source>
</evidence>
<evidence type="ECO:0000256" key="7">
    <source>
        <dbReference type="ARBA" id="ARBA00022840"/>
    </source>
</evidence>
<evidence type="ECO:0000256" key="11">
    <source>
        <dbReference type="ARBA" id="ARBA00047518"/>
    </source>
</evidence>
<dbReference type="AlphaFoldDB" id="A0AA97FDD7"/>
<keyword evidence="5" id="KW-0479">Metal-binding</keyword>
<accession>A0AA97FDD7</accession>
<organism evidence="14 15">
    <name type="scientific">Methanochimaera problematica</name>
    <dbReference type="NCBI Taxonomy" id="2609417"/>
    <lineage>
        <taxon>Archaea</taxon>
        <taxon>Methanobacteriati</taxon>
        <taxon>Methanobacteriota</taxon>
        <taxon>Stenosarchaea group</taxon>
        <taxon>Methanomicrobia</taxon>
        <taxon>Methanomicrobiales</taxon>
        <taxon>Methanomicrobiaceae</taxon>
        <taxon>Methanochimaera</taxon>
    </lineage>
</organism>
<comment type="similarity">
    <text evidence="10">Belongs to the MntA antitoxin family.</text>
</comment>
<evidence type="ECO:0000256" key="3">
    <source>
        <dbReference type="ARBA" id="ARBA00022679"/>
    </source>
</evidence>
<evidence type="ECO:0000259" key="13">
    <source>
        <dbReference type="Pfam" id="PF01909"/>
    </source>
</evidence>
<evidence type="ECO:0000256" key="1">
    <source>
        <dbReference type="ARBA" id="ARBA00001946"/>
    </source>
</evidence>
<evidence type="ECO:0000313" key="15">
    <source>
        <dbReference type="Proteomes" id="UP001301797"/>
    </source>
</evidence>
<comment type="catalytic activity">
    <reaction evidence="11">
        <text>O-(5'-adenylyl)-L-tyrosyl-[protein] + ATP = O-[5'-(adenylyl-(5'-&gt;3')-adenylyl)]-L-tyrosyl-[protein] + diphosphate</text>
        <dbReference type="Rhea" id="RHEA:66528"/>
        <dbReference type="Rhea" id="RHEA-COMP:13846"/>
        <dbReference type="Rhea" id="RHEA-COMP:17046"/>
        <dbReference type="ChEBI" id="CHEBI:30616"/>
        <dbReference type="ChEBI" id="CHEBI:33019"/>
        <dbReference type="ChEBI" id="CHEBI:83624"/>
        <dbReference type="ChEBI" id="CHEBI:167160"/>
    </reaction>
</comment>
<dbReference type="GO" id="GO:0005524">
    <property type="term" value="F:ATP binding"/>
    <property type="evidence" value="ECO:0007669"/>
    <property type="project" value="UniProtKB-KW"/>
</dbReference>
<keyword evidence="15" id="KW-1185">Reference proteome</keyword>
<comment type="catalytic activity">
    <reaction evidence="12">
        <text>L-tyrosyl-[protein] + ATP = O-(5'-adenylyl)-L-tyrosyl-[protein] + diphosphate</text>
        <dbReference type="Rhea" id="RHEA:54288"/>
        <dbReference type="Rhea" id="RHEA-COMP:10136"/>
        <dbReference type="Rhea" id="RHEA-COMP:13846"/>
        <dbReference type="ChEBI" id="CHEBI:30616"/>
        <dbReference type="ChEBI" id="CHEBI:33019"/>
        <dbReference type="ChEBI" id="CHEBI:46858"/>
        <dbReference type="ChEBI" id="CHEBI:83624"/>
        <dbReference type="EC" id="2.7.7.108"/>
    </reaction>
</comment>
<sequence>MKPESPFTYFLKNSKRLDELCRKYNVSEMFIFGSAIRSDFNPEKSDIDIMISFKKMTPAEHADSYFGLLEELESFFGRSVDLLEKEAVRNPYLKKNIDESGVMVYASA</sequence>
<evidence type="ECO:0000256" key="4">
    <source>
        <dbReference type="ARBA" id="ARBA00022695"/>
    </source>
</evidence>
<keyword evidence="7" id="KW-0067">ATP-binding</keyword>
<dbReference type="InterPro" id="IPR043519">
    <property type="entry name" value="NT_sf"/>
</dbReference>
<dbReference type="GO" id="GO:0070733">
    <property type="term" value="F:AMPylase activity"/>
    <property type="evidence" value="ECO:0007669"/>
    <property type="project" value="UniProtKB-EC"/>
</dbReference>
<evidence type="ECO:0000256" key="12">
    <source>
        <dbReference type="ARBA" id="ARBA00048696"/>
    </source>
</evidence>
<evidence type="ECO:0000256" key="2">
    <source>
        <dbReference type="ARBA" id="ARBA00022649"/>
    </source>
</evidence>
<dbReference type="EC" id="2.7.7.108" evidence="9"/>
<feature type="domain" description="Polymerase nucleotidyl transferase" evidence="13">
    <location>
        <begin position="17"/>
        <end position="102"/>
    </location>
</feature>
<dbReference type="GO" id="GO:0046872">
    <property type="term" value="F:metal ion binding"/>
    <property type="evidence" value="ECO:0007669"/>
    <property type="project" value="UniProtKB-KW"/>
</dbReference>
<dbReference type="Pfam" id="PF01909">
    <property type="entry name" value="NTP_transf_2"/>
    <property type="match status" value="1"/>
</dbReference>
<gene>
    <name evidence="14" type="ORF">F1737_10435</name>
</gene>
<dbReference type="PANTHER" id="PTHR33571">
    <property type="entry name" value="SSL8005 PROTEIN"/>
    <property type="match status" value="1"/>
</dbReference>
<keyword evidence="2" id="KW-1277">Toxin-antitoxin system</keyword>
<dbReference type="Proteomes" id="UP001301797">
    <property type="component" value="Chromosome"/>
</dbReference>
<reference evidence="14 15" key="1">
    <citation type="submission" date="2019-09" db="EMBL/GenBank/DDBJ databases">
        <title>The complete genome of Methanoplanus sp. FWC-SCC4.</title>
        <authorList>
            <person name="Chen S.-C."/>
            <person name="Zhou Y.-Z."/>
            <person name="Lai M.-C."/>
        </authorList>
    </citation>
    <scope>NUCLEOTIDE SEQUENCE [LARGE SCALE GENOMIC DNA]</scope>
    <source>
        <strain evidence="14 15">FWC-SCC4</strain>
    </source>
</reference>
<keyword evidence="4" id="KW-0548">Nucleotidyltransferase</keyword>
<dbReference type="EMBL" id="CP043875">
    <property type="protein sequence ID" value="WOF17360.1"/>
    <property type="molecule type" value="Genomic_DNA"/>
</dbReference>
<dbReference type="SUPFAM" id="SSF81301">
    <property type="entry name" value="Nucleotidyltransferase"/>
    <property type="match status" value="1"/>
</dbReference>
<proteinExistence type="inferred from homology"/>
<keyword evidence="8" id="KW-0460">Magnesium</keyword>
<dbReference type="KEGG" id="mefw:F1737_10435"/>
<dbReference type="InterPro" id="IPR002934">
    <property type="entry name" value="Polymerase_NTP_transf_dom"/>
</dbReference>
<evidence type="ECO:0000256" key="8">
    <source>
        <dbReference type="ARBA" id="ARBA00022842"/>
    </source>
</evidence>
<evidence type="ECO:0000256" key="5">
    <source>
        <dbReference type="ARBA" id="ARBA00022723"/>
    </source>
</evidence>
<dbReference type="Gene3D" id="3.30.460.10">
    <property type="entry name" value="Beta Polymerase, domain 2"/>
    <property type="match status" value="1"/>
</dbReference>
<dbReference type="CDD" id="cd05403">
    <property type="entry name" value="NT_KNTase_like"/>
    <property type="match status" value="1"/>
</dbReference>
<keyword evidence="6" id="KW-0547">Nucleotide-binding</keyword>